<dbReference type="Proteomes" id="UP000789525">
    <property type="component" value="Unassembled WGS sequence"/>
</dbReference>
<sequence length="168" mass="18607">MSINWVELNQADGPLPIGQERFMPPWLAGARFKISIPGPVEVDSVSNANNFIDLNATGTVFLSDMRLVFVSNDPRKEPTPTSFSSFSVHYSDILGNKYEQPWFGGNYVELIVKPIPEGGLLRRPGSVAKVQIRTDGAGLYQFSTTLNARMQAAYLKKQEVDALRECAL</sequence>
<name>A0ACA9PJC0_9GLOM</name>
<proteinExistence type="predicted"/>
<accession>A0ACA9PJC0</accession>
<gene>
    <name evidence="1" type="ORF">ACOLOM_LOCUS10355</name>
</gene>
<comment type="caution">
    <text evidence="1">The sequence shown here is derived from an EMBL/GenBank/DDBJ whole genome shotgun (WGS) entry which is preliminary data.</text>
</comment>
<reference evidence="1" key="1">
    <citation type="submission" date="2021-06" db="EMBL/GenBank/DDBJ databases">
        <authorList>
            <person name="Kallberg Y."/>
            <person name="Tangrot J."/>
            <person name="Rosling A."/>
        </authorList>
    </citation>
    <scope>NUCLEOTIDE SEQUENCE</scope>
    <source>
        <strain evidence="1">CL356</strain>
    </source>
</reference>
<organism evidence="1 2">
    <name type="scientific">Acaulospora colombiana</name>
    <dbReference type="NCBI Taxonomy" id="27376"/>
    <lineage>
        <taxon>Eukaryota</taxon>
        <taxon>Fungi</taxon>
        <taxon>Fungi incertae sedis</taxon>
        <taxon>Mucoromycota</taxon>
        <taxon>Glomeromycotina</taxon>
        <taxon>Glomeromycetes</taxon>
        <taxon>Diversisporales</taxon>
        <taxon>Acaulosporaceae</taxon>
        <taxon>Acaulospora</taxon>
    </lineage>
</organism>
<protein>
    <submittedName>
        <fullName evidence="1">14123_t:CDS:1</fullName>
    </submittedName>
</protein>
<keyword evidence="2" id="KW-1185">Reference proteome</keyword>
<dbReference type="EMBL" id="CAJVPT010033089">
    <property type="protein sequence ID" value="CAG8703615.1"/>
    <property type="molecule type" value="Genomic_DNA"/>
</dbReference>
<evidence type="ECO:0000313" key="2">
    <source>
        <dbReference type="Proteomes" id="UP000789525"/>
    </source>
</evidence>
<evidence type="ECO:0000313" key="1">
    <source>
        <dbReference type="EMBL" id="CAG8703615.1"/>
    </source>
</evidence>